<dbReference type="InterPro" id="IPR025420">
    <property type="entry name" value="DUF4143"/>
</dbReference>
<accession>A0A174HH64</accession>
<dbReference type="InterPro" id="IPR027417">
    <property type="entry name" value="P-loop_NTPase"/>
</dbReference>
<dbReference type="SUPFAM" id="SSF52540">
    <property type="entry name" value="P-loop containing nucleoside triphosphate hydrolases"/>
    <property type="match status" value="1"/>
</dbReference>
<evidence type="ECO:0000259" key="2">
    <source>
        <dbReference type="Pfam" id="PF13635"/>
    </source>
</evidence>
<dbReference type="PANTHER" id="PTHR33295:SF18">
    <property type="entry name" value="AAA+ ATPASE DOMAIN-CONTAINING PROTEIN"/>
    <property type="match status" value="1"/>
</dbReference>
<name>A0A174HH64_9FIRM</name>
<dbReference type="Pfam" id="PF13635">
    <property type="entry name" value="DUF4143"/>
    <property type="match status" value="1"/>
</dbReference>
<gene>
    <name evidence="3" type="ORF">ERS852498_00339</name>
</gene>
<reference evidence="3 4" key="1">
    <citation type="submission" date="2015-09" db="EMBL/GenBank/DDBJ databases">
        <authorList>
            <consortium name="Pathogen Informatics"/>
        </authorList>
    </citation>
    <scope>NUCLEOTIDE SEQUENCE [LARGE SCALE GENOMIC DNA]</scope>
    <source>
        <strain evidence="3 4">2789STDY5834885</strain>
    </source>
</reference>
<dbReference type="AlphaFoldDB" id="A0A174HH64"/>
<evidence type="ECO:0000313" key="3">
    <source>
        <dbReference type="EMBL" id="CUO72470.1"/>
    </source>
</evidence>
<dbReference type="InterPro" id="IPR041682">
    <property type="entry name" value="AAA_14"/>
</dbReference>
<evidence type="ECO:0008006" key="5">
    <source>
        <dbReference type="Google" id="ProtNLM"/>
    </source>
</evidence>
<organism evidence="3 4">
    <name type="scientific">Fusicatenibacter saccharivorans</name>
    <dbReference type="NCBI Taxonomy" id="1150298"/>
    <lineage>
        <taxon>Bacteria</taxon>
        <taxon>Bacillati</taxon>
        <taxon>Bacillota</taxon>
        <taxon>Clostridia</taxon>
        <taxon>Lachnospirales</taxon>
        <taxon>Lachnospiraceae</taxon>
        <taxon>Fusicatenibacter</taxon>
    </lineage>
</organism>
<protein>
    <recommendedName>
        <fullName evidence="5">DUF4143 domain-containing protein</fullName>
    </recommendedName>
</protein>
<evidence type="ECO:0000259" key="1">
    <source>
        <dbReference type="Pfam" id="PF13173"/>
    </source>
</evidence>
<dbReference type="PANTHER" id="PTHR33295">
    <property type="entry name" value="ATPASE"/>
    <property type="match status" value="1"/>
</dbReference>
<dbReference type="EMBL" id="CZAL01000001">
    <property type="protein sequence ID" value="CUO72470.1"/>
    <property type="molecule type" value="Genomic_DNA"/>
</dbReference>
<feature type="domain" description="AAA" evidence="1">
    <location>
        <begin position="1"/>
        <end position="62"/>
    </location>
</feature>
<sequence>MFLDEVQLCKGFEAVLNGLNRKENLDIYVTGSNSKFFSSDVLTEFRGRGDEVRVYPLSFSEYISAYSGDKYGAWIDYYTYGGLPLILSRKTDELKSKYLIDLCKELYLKDIEDRYNLRGDNVMATLVNILASAVGSLTNPTKLANTFRSNGINVSDKTIGAYIVYLMDAFFISKAERYDIRGKKYIASPFKYYFTDVGLRNAQLNFRQQEEKHIMENIIYNELLIRGFNVDVGVVEHSERDDNGKVIRKRLEVDFVCNRGNQRYYIQSAFSIPDSDKMEQEKNSLVRIGDSFKKIIVVKDRIKLWRNEEGIVVMGIMDFLLNPNSLDL</sequence>
<feature type="domain" description="DUF4143" evidence="2">
    <location>
        <begin position="109"/>
        <end position="267"/>
    </location>
</feature>
<evidence type="ECO:0000313" key="4">
    <source>
        <dbReference type="Proteomes" id="UP000095709"/>
    </source>
</evidence>
<proteinExistence type="predicted"/>
<dbReference type="Proteomes" id="UP000095709">
    <property type="component" value="Unassembled WGS sequence"/>
</dbReference>
<dbReference type="Pfam" id="PF13173">
    <property type="entry name" value="AAA_14"/>
    <property type="match status" value="1"/>
</dbReference>